<dbReference type="InterPro" id="IPR013096">
    <property type="entry name" value="Cupin_2"/>
</dbReference>
<dbReference type="GO" id="GO:0046872">
    <property type="term" value="F:metal ion binding"/>
    <property type="evidence" value="ECO:0007669"/>
    <property type="project" value="UniProtKB-KW"/>
</dbReference>
<gene>
    <name evidence="3" type="ORF">S12H4_13679</name>
</gene>
<evidence type="ECO:0000256" key="1">
    <source>
        <dbReference type="ARBA" id="ARBA00022723"/>
    </source>
</evidence>
<dbReference type="EMBL" id="BARW01006513">
    <property type="protein sequence ID" value="GAI76929.1"/>
    <property type="molecule type" value="Genomic_DNA"/>
</dbReference>
<accession>X1TA83</accession>
<dbReference type="Pfam" id="PF07883">
    <property type="entry name" value="Cupin_2"/>
    <property type="match status" value="1"/>
</dbReference>
<protein>
    <recommendedName>
        <fullName evidence="2">Cupin type-2 domain-containing protein</fullName>
    </recommendedName>
</protein>
<evidence type="ECO:0000259" key="2">
    <source>
        <dbReference type="Pfam" id="PF07883"/>
    </source>
</evidence>
<keyword evidence="1" id="KW-0479">Metal-binding</keyword>
<dbReference type="AlphaFoldDB" id="X1TA83"/>
<sequence length="118" mass="13440">MSNGMKIEKSGNIAKVAVEAKGAKDVEIRWLISKEDGAENFAMRMFELQPGGFTPLHEHRHEHEVFVIEGEGIFVFEGREHPFNREYVIFVPPNEEHQFRNSGNSVLRMLCLIPMSAA</sequence>
<dbReference type="CDD" id="cd02222">
    <property type="entry name" value="cupin_TM1459-like"/>
    <property type="match status" value="1"/>
</dbReference>
<feature type="domain" description="Cupin type-2" evidence="2">
    <location>
        <begin position="45"/>
        <end position="112"/>
    </location>
</feature>
<evidence type="ECO:0000313" key="3">
    <source>
        <dbReference type="EMBL" id="GAI76929.1"/>
    </source>
</evidence>
<proteinExistence type="predicted"/>
<dbReference type="SUPFAM" id="SSF51182">
    <property type="entry name" value="RmlC-like cupins"/>
    <property type="match status" value="1"/>
</dbReference>
<dbReference type="InterPro" id="IPR051610">
    <property type="entry name" value="GPI/OXD"/>
</dbReference>
<dbReference type="PANTHER" id="PTHR35848">
    <property type="entry name" value="OXALATE-BINDING PROTEIN"/>
    <property type="match status" value="1"/>
</dbReference>
<dbReference type="InterPro" id="IPR011051">
    <property type="entry name" value="RmlC_Cupin_sf"/>
</dbReference>
<reference evidence="3" key="1">
    <citation type="journal article" date="2014" name="Front. Microbiol.">
        <title>High frequency of phylogenetically diverse reductive dehalogenase-homologous genes in deep subseafloor sedimentary metagenomes.</title>
        <authorList>
            <person name="Kawai M."/>
            <person name="Futagami T."/>
            <person name="Toyoda A."/>
            <person name="Takaki Y."/>
            <person name="Nishi S."/>
            <person name="Hori S."/>
            <person name="Arai W."/>
            <person name="Tsubouchi T."/>
            <person name="Morono Y."/>
            <person name="Uchiyama I."/>
            <person name="Ito T."/>
            <person name="Fujiyama A."/>
            <person name="Inagaki F."/>
            <person name="Takami H."/>
        </authorList>
    </citation>
    <scope>NUCLEOTIDE SEQUENCE</scope>
    <source>
        <strain evidence="3">Expedition CK06-06</strain>
    </source>
</reference>
<dbReference type="PANTHER" id="PTHR35848:SF6">
    <property type="entry name" value="CUPIN TYPE-2 DOMAIN-CONTAINING PROTEIN"/>
    <property type="match status" value="1"/>
</dbReference>
<comment type="caution">
    <text evidence="3">The sequence shown here is derived from an EMBL/GenBank/DDBJ whole genome shotgun (WGS) entry which is preliminary data.</text>
</comment>
<name>X1TA83_9ZZZZ</name>
<dbReference type="Gene3D" id="2.60.120.10">
    <property type="entry name" value="Jelly Rolls"/>
    <property type="match status" value="1"/>
</dbReference>
<dbReference type="InterPro" id="IPR014710">
    <property type="entry name" value="RmlC-like_jellyroll"/>
</dbReference>
<organism evidence="3">
    <name type="scientific">marine sediment metagenome</name>
    <dbReference type="NCBI Taxonomy" id="412755"/>
    <lineage>
        <taxon>unclassified sequences</taxon>
        <taxon>metagenomes</taxon>
        <taxon>ecological metagenomes</taxon>
    </lineage>
</organism>